<dbReference type="InterPro" id="IPR006037">
    <property type="entry name" value="RCK_C"/>
</dbReference>
<dbReference type="PROSITE" id="PS51202">
    <property type="entry name" value="RCK_C"/>
    <property type="match status" value="2"/>
</dbReference>
<keyword evidence="2" id="KW-0813">Transport</keyword>
<dbReference type="InterPro" id="IPR050721">
    <property type="entry name" value="Trk_Ktr_HKT_K-transport"/>
</dbReference>
<dbReference type="InterPro" id="IPR006036">
    <property type="entry name" value="K_uptake_TrkA"/>
</dbReference>
<dbReference type="Gene3D" id="3.40.50.720">
    <property type="entry name" value="NAD(P)-binding Rossmann-like Domain"/>
    <property type="match status" value="2"/>
</dbReference>
<protein>
    <recommendedName>
        <fullName evidence="1">Trk system potassium uptake protein TrkA</fullName>
    </recommendedName>
</protein>
<dbReference type="AlphaFoldDB" id="A0A8J7U5T2"/>
<evidence type="ECO:0000256" key="4">
    <source>
        <dbReference type="ARBA" id="ARBA00022958"/>
    </source>
</evidence>
<feature type="domain" description="RCK N-terminal" evidence="7">
    <location>
        <begin position="230"/>
        <end position="348"/>
    </location>
</feature>
<feature type="domain" description="RCK N-terminal" evidence="7">
    <location>
        <begin position="1"/>
        <end position="121"/>
    </location>
</feature>
<feature type="domain" description="RCK C-terminal" evidence="8">
    <location>
        <begin position="367"/>
        <end position="447"/>
    </location>
</feature>
<dbReference type="InterPro" id="IPR003148">
    <property type="entry name" value="RCK_N"/>
</dbReference>
<dbReference type="PANTHER" id="PTHR43833">
    <property type="entry name" value="POTASSIUM CHANNEL PROTEIN 2-RELATED-RELATED"/>
    <property type="match status" value="1"/>
</dbReference>
<dbReference type="GO" id="GO:0005886">
    <property type="term" value="C:plasma membrane"/>
    <property type="evidence" value="ECO:0007669"/>
    <property type="project" value="InterPro"/>
</dbReference>
<keyword evidence="5" id="KW-0520">NAD</keyword>
<dbReference type="PROSITE" id="PS51201">
    <property type="entry name" value="RCK_N"/>
    <property type="match status" value="2"/>
</dbReference>
<dbReference type="Pfam" id="PF02080">
    <property type="entry name" value="TrkA_C"/>
    <property type="match status" value="2"/>
</dbReference>
<gene>
    <name evidence="9" type="primary">trkA</name>
    <name evidence="9" type="ORF">J3U88_22050</name>
</gene>
<feature type="domain" description="RCK C-terminal" evidence="8">
    <location>
        <begin position="141"/>
        <end position="225"/>
    </location>
</feature>
<dbReference type="Proteomes" id="UP000664417">
    <property type="component" value="Unassembled WGS sequence"/>
</dbReference>
<evidence type="ECO:0000313" key="9">
    <source>
        <dbReference type="EMBL" id="MBO1321179.1"/>
    </source>
</evidence>
<dbReference type="RefSeq" id="WP_207861154.1">
    <property type="nucleotide sequence ID" value="NZ_JAFREP010000022.1"/>
</dbReference>
<comment type="caution">
    <text evidence="9">The sequence shown here is derived from an EMBL/GenBank/DDBJ whole genome shotgun (WGS) entry which is preliminary data.</text>
</comment>
<dbReference type="PRINTS" id="PR00335">
    <property type="entry name" value="KUPTAKETRKA"/>
</dbReference>
<evidence type="ECO:0000256" key="3">
    <source>
        <dbReference type="ARBA" id="ARBA00022538"/>
    </source>
</evidence>
<dbReference type="SUPFAM" id="SSF51735">
    <property type="entry name" value="NAD(P)-binding Rossmann-fold domains"/>
    <property type="match status" value="2"/>
</dbReference>
<dbReference type="NCBIfam" id="NF007032">
    <property type="entry name" value="PRK09496.1-4"/>
    <property type="match status" value="1"/>
</dbReference>
<accession>A0A8J7U5T2</accession>
<organism evidence="9 10">
    <name type="scientific">Acanthopleuribacter pedis</name>
    <dbReference type="NCBI Taxonomy" id="442870"/>
    <lineage>
        <taxon>Bacteria</taxon>
        <taxon>Pseudomonadati</taxon>
        <taxon>Acidobacteriota</taxon>
        <taxon>Holophagae</taxon>
        <taxon>Acanthopleuribacterales</taxon>
        <taxon>Acanthopleuribacteraceae</taxon>
        <taxon>Acanthopleuribacter</taxon>
    </lineage>
</organism>
<keyword evidence="4" id="KW-0630">Potassium</keyword>
<name>A0A8J7U5T2_9BACT</name>
<dbReference type="NCBIfam" id="NF007039">
    <property type="entry name" value="PRK09496.3-2"/>
    <property type="match status" value="1"/>
</dbReference>
<keyword evidence="6" id="KW-0406">Ion transport</keyword>
<evidence type="ECO:0000256" key="1">
    <source>
        <dbReference type="ARBA" id="ARBA00017378"/>
    </source>
</evidence>
<evidence type="ECO:0000259" key="8">
    <source>
        <dbReference type="PROSITE" id="PS51202"/>
    </source>
</evidence>
<proteinExistence type="predicted"/>
<keyword evidence="10" id="KW-1185">Reference proteome</keyword>
<dbReference type="SUPFAM" id="SSF116726">
    <property type="entry name" value="TrkA C-terminal domain-like"/>
    <property type="match status" value="2"/>
</dbReference>
<evidence type="ECO:0000313" key="10">
    <source>
        <dbReference type="Proteomes" id="UP000664417"/>
    </source>
</evidence>
<evidence type="ECO:0000256" key="6">
    <source>
        <dbReference type="ARBA" id="ARBA00023065"/>
    </source>
</evidence>
<evidence type="ECO:0000256" key="2">
    <source>
        <dbReference type="ARBA" id="ARBA00022448"/>
    </source>
</evidence>
<dbReference type="InterPro" id="IPR036291">
    <property type="entry name" value="NAD(P)-bd_dom_sf"/>
</dbReference>
<evidence type="ECO:0000256" key="5">
    <source>
        <dbReference type="ARBA" id="ARBA00023027"/>
    </source>
</evidence>
<dbReference type="NCBIfam" id="NF007031">
    <property type="entry name" value="PRK09496.1-2"/>
    <property type="match status" value="1"/>
</dbReference>
<keyword evidence="3" id="KW-0633">Potassium transport</keyword>
<dbReference type="NCBIfam" id="NF007041">
    <property type="entry name" value="PRK09496.3-4"/>
    <property type="match status" value="1"/>
</dbReference>
<sequence length="447" mass="49426">MRIIIVGAGAVGSHLAEQLSKEHHDVTVIEEDKDRMQRLQDALDILVMQGNGASPKVLQRAGIETCDLMMALTNQDEINIVAALTACKSKVPFKIARVSNMDYYLLDNWLSEDNLGVDLLVNPEFECALQIGNLLAVPGASDVAEFGSGQGMLIGLSIQDGAPCVGETLSDMMLRYDRQYFLAGAVSRRQRTIIPTGRTRLEAGDQVFFFCQRGSLDDIYEFCGLKRRMVRRVMILGGSKVAVYLCKILEKKGIRATLIENDEERAEELAEKLDQTLVIQGEPTNVEMWDLEGIEEADAFLALTRDDEENLLSGLIARSKRVPIVIALLEKLEYVPLVNQVGVNTAVSSRLAIVDKILKYVRRGHILSVATLKGNEAEVMEFRVTSGCKLTNTPLKDLKTPPEVLFALIEREGSIFVPTGHTQILESDRVVVVAGPTSKRHVEELFA</sequence>
<reference evidence="9" key="1">
    <citation type="submission" date="2021-03" db="EMBL/GenBank/DDBJ databases">
        <authorList>
            <person name="Wang G."/>
        </authorList>
    </citation>
    <scope>NUCLEOTIDE SEQUENCE</scope>
    <source>
        <strain evidence="9">KCTC 12899</strain>
    </source>
</reference>
<dbReference type="EMBL" id="JAFREP010000022">
    <property type="protein sequence ID" value="MBO1321179.1"/>
    <property type="molecule type" value="Genomic_DNA"/>
</dbReference>
<dbReference type="GO" id="GO:0015079">
    <property type="term" value="F:potassium ion transmembrane transporter activity"/>
    <property type="evidence" value="ECO:0007669"/>
    <property type="project" value="InterPro"/>
</dbReference>
<evidence type="ECO:0000259" key="7">
    <source>
        <dbReference type="PROSITE" id="PS51201"/>
    </source>
</evidence>
<dbReference type="Gene3D" id="3.30.70.1450">
    <property type="entry name" value="Regulator of K+ conductance, C-terminal domain"/>
    <property type="match status" value="2"/>
</dbReference>
<dbReference type="PANTHER" id="PTHR43833:SF5">
    <property type="entry name" value="TRK SYSTEM POTASSIUM UPTAKE PROTEIN TRKA"/>
    <property type="match status" value="1"/>
</dbReference>
<dbReference type="InterPro" id="IPR036721">
    <property type="entry name" value="RCK_C_sf"/>
</dbReference>
<dbReference type="Pfam" id="PF02254">
    <property type="entry name" value="TrkA_N"/>
    <property type="match status" value="2"/>
</dbReference>